<accession>A0A9W4DM99</accession>
<dbReference type="RefSeq" id="WP_251487625.1">
    <property type="nucleotide sequence ID" value="NZ_CAJSLV010000046.1"/>
</dbReference>
<evidence type="ECO:0000256" key="1">
    <source>
        <dbReference type="SAM" id="MobiDB-lite"/>
    </source>
</evidence>
<proteinExistence type="predicted"/>
<organism evidence="2 3">
    <name type="scientific">Actinacidiphila cocklensis</name>
    <dbReference type="NCBI Taxonomy" id="887465"/>
    <lineage>
        <taxon>Bacteria</taxon>
        <taxon>Bacillati</taxon>
        <taxon>Actinomycetota</taxon>
        <taxon>Actinomycetes</taxon>
        <taxon>Kitasatosporales</taxon>
        <taxon>Streptomycetaceae</taxon>
        <taxon>Actinacidiphila</taxon>
    </lineage>
</organism>
<keyword evidence="3" id="KW-1185">Reference proteome</keyword>
<dbReference type="Proteomes" id="UP001152519">
    <property type="component" value="Unassembled WGS sequence"/>
</dbReference>
<comment type="caution">
    <text evidence="2">The sequence shown here is derived from an EMBL/GenBank/DDBJ whole genome shotgun (WGS) entry which is preliminary data.</text>
</comment>
<evidence type="ECO:0000313" key="3">
    <source>
        <dbReference type="Proteomes" id="UP001152519"/>
    </source>
</evidence>
<evidence type="ECO:0000313" key="2">
    <source>
        <dbReference type="EMBL" id="CAG6392737.1"/>
    </source>
</evidence>
<dbReference type="EMBL" id="CAJSLV010000046">
    <property type="protein sequence ID" value="CAG6392737.1"/>
    <property type="molecule type" value="Genomic_DNA"/>
</dbReference>
<protein>
    <submittedName>
        <fullName evidence="2">Uncharacterized protein</fullName>
    </submittedName>
</protein>
<name>A0A9W4DM99_9ACTN</name>
<dbReference type="AlphaFoldDB" id="A0A9W4DM99"/>
<reference evidence="2" key="1">
    <citation type="submission" date="2021-05" db="EMBL/GenBank/DDBJ databases">
        <authorList>
            <person name="Arsene-Ploetze F."/>
        </authorList>
    </citation>
    <scope>NUCLEOTIDE SEQUENCE</scope>
    <source>
        <strain evidence="2">DSM 42138</strain>
    </source>
</reference>
<feature type="region of interest" description="Disordered" evidence="1">
    <location>
        <begin position="74"/>
        <end position="96"/>
    </location>
</feature>
<gene>
    <name evidence="2" type="ORF">SCOCK_180114</name>
</gene>
<sequence>MKRRLSPPCQTPEPRHSLTRARLYPSGWECDRHAPWARKGLPEPLPGPGWPSAAWTTPAGQGVASLIDERAIARGKRRASQTDYRAAQAAVTSKGR</sequence>